<dbReference type="Proteomes" id="UP001600894">
    <property type="component" value="Unassembled WGS sequence"/>
</dbReference>
<dbReference type="EMBL" id="BAABXL010000001">
    <property type="protein sequence ID" value="GAA6269731.1"/>
    <property type="molecule type" value="Genomic_DNA"/>
</dbReference>
<reference evidence="2 3" key="1">
    <citation type="submission" date="2024-04" db="EMBL/GenBank/DDBJ databases">
        <title>Defined microbial consortia suppress multidrug-resistant proinflammatory Enterobacteriaceae via ecological control.</title>
        <authorList>
            <person name="Furuichi M."/>
            <person name="Kawaguchi T."/>
            <person name="Pust M."/>
            <person name="Yasuma K."/>
            <person name="Plichta D."/>
            <person name="Hasegawa N."/>
            <person name="Ohya T."/>
            <person name="Bhattarai S."/>
            <person name="Sasajima S."/>
            <person name="Aoto Y."/>
            <person name="Tuganbaev T."/>
            <person name="Yaginuma M."/>
            <person name="Ueda M."/>
            <person name="Okahashi N."/>
            <person name="Amafuji K."/>
            <person name="Kiridooshi Y."/>
            <person name="Sugita K."/>
            <person name="Strazar M."/>
            <person name="Skelly A."/>
            <person name="Suda W."/>
            <person name="Hattori M."/>
            <person name="Nakamoto N."/>
            <person name="Caballero S."/>
            <person name="Norman J."/>
            <person name="Olle B."/>
            <person name="Tanoue T."/>
            <person name="Arita M."/>
            <person name="Bucci V."/>
            <person name="Atarashi K."/>
            <person name="Xavier R."/>
            <person name="Honda K."/>
        </authorList>
    </citation>
    <scope>NUCLEOTIDE SEQUENCE [LARGE SCALE GENOMIC DNA]</scope>
    <source>
        <strain evidence="3">f13</strain>
    </source>
</reference>
<name>A0ABQ0B0F1_9FIRM</name>
<organism evidence="2 3">
    <name type="scientific">Enterocloster alcoholdehydrogenati</name>
    <dbReference type="NCBI Taxonomy" id="2547410"/>
    <lineage>
        <taxon>Bacteria</taxon>
        <taxon>Bacillati</taxon>
        <taxon>Bacillota</taxon>
        <taxon>Clostridia</taxon>
        <taxon>Lachnospirales</taxon>
        <taxon>Lachnospiraceae</taxon>
        <taxon>Enterocloster</taxon>
    </lineage>
</organism>
<feature type="transmembrane region" description="Helical" evidence="1">
    <location>
        <begin position="37"/>
        <end position="59"/>
    </location>
</feature>
<dbReference type="Gene3D" id="2.10.270.10">
    <property type="entry name" value="Cholin Binding"/>
    <property type="match status" value="1"/>
</dbReference>
<evidence type="ECO:0000313" key="2">
    <source>
        <dbReference type="EMBL" id="GAA6269731.1"/>
    </source>
</evidence>
<protein>
    <recommendedName>
        <fullName evidence="4">DUF4367 domain-containing protein</fullName>
    </recommendedName>
</protein>
<evidence type="ECO:0000313" key="3">
    <source>
        <dbReference type="Proteomes" id="UP001600894"/>
    </source>
</evidence>
<gene>
    <name evidence="2" type="ORF">F130042H8_27910</name>
</gene>
<dbReference type="SUPFAM" id="SSF69360">
    <property type="entry name" value="Cell wall binding repeat"/>
    <property type="match status" value="1"/>
</dbReference>
<sequence length="507" mass="56747">MKATRYESGKRWIEQRHLNRRTRRGTDAAAGRLSGRLLRVCLSFSVGAALSLWGAFGAFGEPLGLSTIDGQTVTSRMGGFVVQVPQEYEVDRTGGSWELSRQLVAQMKSTDQVQVDFAASEVNETDKSYIVNMGLVMPADDGTGTSFNVETLKAELAQSGLDEAAAQSGRITLGTKEYEYLKVDYGKLMADSMRDYLNTAELSDLQKQTVQAYIVQMEKMLVNDFYIRQEGNQIYVLCQTYSADQSDRAAAFLSCLTPYSGIEGWEQTGETGWKYRLADGSFAANCWKQDELGLTYHLDNEGKIQYSAWIQDAGGWKYVDELGHMVTSVTKAVDGVEYTFGADGYMEEGSERPKEEFTLGTLEGNHYTNPWADLTLTFPEEAVVLKGDGSSRTYALVGGEHVDPDDPELSYRVTVDFTEADVELDRFMDVLRQYGSTEGYQVDSSENVELGGHTYRSCRTSTRFADGTSHHSDWYVRQIEDKFVILHFDYYEELKGQADQVYQSIGQ</sequence>
<keyword evidence="1" id="KW-1133">Transmembrane helix</keyword>
<accession>A0ABQ0B0F1</accession>
<keyword evidence="1" id="KW-0472">Membrane</keyword>
<evidence type="ECO:0000256" key="1">
    <source>
        <dbReference type="SAM" id="Phobius"/>
    </source>
</evidence>
<comment type="caution">
    <text evidence="2">The sequence shown here is derived from an EMBL/GenBank/DDBJ whole genome shotgun (WGS) entry which is preliminary data.</text>
</comment>
<proteinExistence type="predicted"/>
<keyword evidence="1" id="KW-0812">Transmembrane</keyword>
<keyword evidence="3" id="KW-1185">Reference proteome</keyword>
<evidence type="ECO:0008006" key="4">
    <source>
        <dbReference type="Google" id="ProtNLM"/>
    </source>
</evidence>
<dbReference type="RefSeq" id="WP_176254514.1">
    <property type="nucleotide sequence ID" value="NZ_BAABXL010000001.1"/>
</dbReference>